<evidence type="ECO:0000256" key="1">
    <source>
        <dbReference type="ARBA" id="ARBA00022729"/>
    </source>
</evidence>
<evidence type="ECO:0000313" key="5">
    <source>
        <dbReference type="Proteomes" id="UP000465712"/>
    </source>
</evidence>
<dbReference type="PANTHER" id="PTHR22953">
    <property type="entry name" value="ACID PHOSPHATASE RELATED"/>
    <property type="match status" value="1"/>
</dbReference>
<dbReference type="SUPFAM" id="SSF49363">
    <property type="entry name" value="Purple acid phosphatase, N-terminal domain"/>
    <property type="match status" value="1"/>
</dbReference>
<keyword evidence="4" id="KW-0378">Hydrolase</keyword>
<dbReference type="Pfam" id="PF00149">
    <property type="entry name" value="Metallophos"/>
    <property type="match status" value="1"/>
</dbReference>
<dbReference type="GO" id="GO:0003993">
    <property type="term" value="F:acid phosphatase activity"/>
    <property type="evidence" value="ECO:0007669"/>
    <property type="project" value="InterPro"/>
</dbReference>
<dbReference type="AlphaFoldDB" id="A0A7X4W7L6"/>
<gene>
    <name evidence="4" type="ORF">CAG72_00405</name>
</gene>
<reference evidence="4 5" key="1">
    <citation type="submission" date="2017-05" db="EMBL/GenBank/DDBJ databases">
        <title>High clonality and local adaptation shapes Vibrionaceae linages within an endangered oasis.</title>
        <authorList>
            <person name="Vazquez-Rosas-Landa M."/>
        </authorList>
    </citation>
    <scope>NUCLEOTIDE SEQUENCE [LARGE SCALE GENOMIC DNA]</scope>
    <source>
        <strain evidence="4 5">P46_P4S1P180</strain>
    </source>
</reference>
<evidence type="ECO:0000313" key="4">
    <source>
        <dbReference type="EMBL" id="NAW63669.1"/>
    </source>
</evidence>
<dbReference type="RefSeq" id="WP_161442035.1">
    <property type="nucleotide sequence ID" value="NZ_WXWW01000009.1"/>
</dbReference>
<sequence>MSTKMKHMASITAVLLTSTLLAGCNESSETAQEDKKGNGGVGQIGKELVIPPPTALTPVTFTIHPYLQQPTANSMAVLFETDDTSPTVWVRPAETQDEFTVVEPVAVDNTHLYSAAINGLSTDTRYEYYIVSGDGSPSGVAAVSDRYVFKTYPAAGTTLAPFNVVAISDTQNNSTLGALNDLITKGIIPTVCHSQPEQCASEIAAITISGDIVNSGDSMLQWRRDFFDQMKAITPYVPLVAVPGNHDFYGNPELTNYRHFFQQPENGSAGYEEQWYALDYGNLRLVGLNSYPISKNHGKFNAEILGIQRQWLRELLINTQADNNVDYVLSMFHHPCLSELWLSGESIGSCEMVAEMEDFSRSSGKITGHLFGHTHAYSRGQSMDTRHLWLNAATAAGYREKINDDNYYQTDTRDYDTFAISQSEFGFNLLTFNQQSSPSMQLTRYTATVASKGGGFASLDDTFTVSDTLTMKASPAVPEAPQVLAGNGNHAFNQLNLAISHPDPGAIYEVQWQLSKASQFDSEVFDIWGNQTRAHNIWPMQDGSIQGMPTDTQAGVDLTTINLADFSGQLKMGNDETYKWQKRSSEHSHDSYRDPFNGSSAPVLTLFPGDTWYWRARVRNDNLGWSDWSDTATLSIDAGTTTALPIQNGGAEAQDLSNWTVEQGYWRVLQEIDNITAAEGDYYFSARPNDSAAGNAAYDDLSQTLDVSAFSSVIDQSSAFVRFSFNSNGWGDGDHAVVTLQPLDNNGNAIGQPTVVKTESKKQQWLSNTSTLLLPVATREVKLTLRAVKKAGSMADVHIDNVQLSLTTP</sequence>
<dbReference type="GO" id="GO:0046872">
    <property type="term" value="F:metal ion binding"/>
    <property type="evidence" value="ECO:0007669"/>
    <property type="project" value="InterPro"/>
</dbReference>
<name>A0A7X4W7L6_9GAMM</name>
<dbReference type="InterPro" id="IPR008963">
    <property type="entry name" value="Purple_acid_Pase-like_N"/>
</dbReference>
<evidence type="ECO:0000256" key="2">
    <source>
        <dbReference type="SAM" id="SignalP"/>
    </source>
</evidence>
<dbReference type="PANTHER" id="PTHR22953:SF153">
    <property type="entry name" value="PURPLE ACID PHOSPHATASE"/>
    <property type="match status" value="1"/>
</dbReference>
<accession>A0A7X4W7L6</accession>
<feature type="chain" id="PRO_5031500480" evidence="2">
    <location>
        <begin position="23"/>
        <end position="809"/>
    </location>
</feature>
<proteinExistence type="predicted"/>
<feature type="signal peptide" evidence="2">
    <location>
        <begin position="1"/>
        <end position="22"/>
    </location>
</feature>
<keyword evidence="1 2" id="KW-0732">Signal</keyword>
<dbReference type="Proteomes" id="UP000465712">
    <property type="component" value="Unassembled WGS sequence"/>
</dbReference>
<dbReference type="InterPro" id="IPR039331">
    <property type="entry name" value="PAPs-like"/>
</dbReference>
<dbReference type="Gene3D" id="3.60.21.10">
    <property type="match status" value="1"/>
</dbReference>
<feature type="domain" description="Calcineurin-like phosphoesterase" evidence="3">
    <location>
        <begin position="163"/>
        <end position="377"/>
    </location>
</feature>
<comment type="caution">
    <text evidence="4">The sequence shown here is derived from an EMBL/GenBank/DDBJ whole genome shotgun (WGS) entry which is preliminary data.</text>
</comment>
<dbReference type="InterPro" id="IPR029052">
    <property type="entry name" value="Metallo-depent_PP-like"/>
</dbReference>
<dbReference type="PROSITE" id="PS51257">
    <property type="entry name" value="PROKAR_LIPOPROTEIN"/>
    <property type="match status" value="1"/>
</dbReference>
<dbReference type="Gene3D" id="2.60.120.260">
    <property type="entry name" value="Galactose-binding domain-like"/>
    <property type="match status" value="1"/>
</dbReference>
<organism evidence="4 5">
    <name type="scientific">Photobacterium halotolerans</name>
    <dbReference type="NCBI Taxonomy" id="265726"/>
    <lineage>
        <taxon>Bacteria</taxon>
        <taxon>Pseudomonadati</taxon>
        <taxon>Pseudomonadota</taxon>
        <taxon>Gammaproteobacteria</taxon>
        <taxon>Vibrionales</taxon>
        <taxon>Vibrionaceae</taxon>
        <taxon>Photobacterium</taxon>
    </lineage>
</organism>
<dbReference type="InterPro" id="IPR004843">
    <property type="entry name" value="Calcineurin-like_PHP"/>
</dbReference>
<protein>
    <submittedName>
        <fullName evidence="4">Phosphohydrolase</fullName>
    </submittedName>
</protein>
<dbReference type="EMBL" id="WXWW01000009">
    <property type="protein sequence ID" value="NAW63669.1"/>
    <property type="molecule type" value="Genomic_DNA"/>
</dbReference>
<dbReference type="SUPFAM" id="SSF56300">
    <property type="entry name" value="Metallo-dependent phosphatases"/>
    <property type="match status" value="1"/>
</dbReference>
<evidence type="ECO:0000259" key="3">
    <source>
        <dbReference type="Pfam" id="PF00149"/>
    </source>
</evidence>